<dbReference type="AlphaFoldDB" id="A0A6J4VY71"/>
<organism evidence="1">
    <name type="scientific">uncultured Synechococcales cyanobacterium</name>
    <dbReference type="NCBI Taxonomy" id="1936017"/>
    <lineage>
        <taxon>Bacteria</taxon>
        <taxon>Bacillati</taxon>
        <taxon>Cyanobacteriota</taxon>
        <taxon>Cyanophyceae</taxon>
        <taxon>Synechococcales</taxon>
        <taxon>environmental samples</taxon>
    </lineage>
</organism>
<evidence type="ECO:0000313" key="1">
    <source>
        <dbReference type="EMBL" id="CAA9590329.1"/>
    </source>
</evidence>
<reference evidence="1" key="1">
    <citation type="submission" date="2020-02" db="EMBL/GenBank/DDBJ databases">
        <authorList>
            <person name="Meier V. D."/>
        </authorList>
    </citation>
    <scope>NUCLEOTIDE SEQUENCE</scope>
    <source>
        <strain evidence="1">AVDCRST_MAG81</strain>
    </source>
</reference>
<sequence length="53" mass="6047">MVCFPFSWLLNGACIPLIPELPLAYEFEQGETSEERLEFYLSEMGNLTLTFVG</sequence>
<protein>
    <submittedName>
        <fullName evidence="1">Uncharacterized protein</fullName>
    </submittedName>
</protein>
<gene>
    <name evidence="1" type="ORF">AVDCRST_MAG81-5041</name>
</gene>
<name>A0A6J4VY71_9CYAN</name>
<accession>A0A6J4VY71</accession>
<proteinExistence type="predicted"/>
<dbReference type="EMBL" id="CADCWO010000261">
    <property type="protein sequence ID" value="CAA9590329.1"/>
    <property type="molecule type" value="Genomic_DNA"/>
</dbReference>